<dbReference type="AlphaFoldDB" id="A0A2G9UMN2"/>
<protein>
    <submittedName>
        <fullName evidence="2">C2 domain protein</fullName>
    </submittedName>
</protein>
<evidence type="ECO:0000256" key="1">
    <source>
        <dbReference type="ARBA" id="ARBA00022483"/>
    </source>
</evidence>
<dbReference type="Gene3D" id="2.60.40.150">
    <property type="entry name" value="C2 domain"/>
    <property type="match status" value="1"/>
</dbReference>
<dbReference type="OrthoDB" id="7976202at2759"/>
<evidence type="ECO:0000313" key="3">
    <source>
        <dbReference type="Proteomes" id="UP000230423"/>
    </source>
</evidence>
<dbReference type="InterPro" id="IPR035892">
    <property type="entry name" value="C2_domain_sf"/>
</dbReference>
<dbReference type="PANTHER" id="PTHR45999:SF9">
    <property type="entry name" value="BAI1-ASSOCIATED PROTEIN 3"/>
    <property type="match status" value="1"/>
</dbReference>
<organism evidence="2 3">
    <name type="scientific">Teladorsagia circumcincta</name>
    <name type="common">Brown stomach worm</name>
    <name type="synonym">Ostertagia circumcincta</name>
    <dbReference type="NCBI Taxonomy" id="45464"/>
    <lineage>
        <taxon>Eukaryota</taxon>
        <taxon>Metazoa</taxon>
        <taxon>Ecdysozoa</taxon>
        <taxon>Nematoda</taxon>
        <taxon>Chromadorea</taxon>
        <taxon>Rhabditida</taxon>
        <taxon>Rhabditina</taxon>
        <taxon>Rhabditomorpha</taxon>
        <taxon>Strongyloidea</taxon>
        <taxon>Trichostrongylidae</taxon>
        <taxon>Teladorsagia</taxon>
    </lineage>
</organism>
<gene>
    <name evidence="2" type="ORF">TELCIR_06683</name>
</gene>
<keyword evidence="3" id="KW-1185">Reference proteome</keyword>
<dbReference type="GO" id="GO:0099503">
    <property type="term" value="C:secretory vesicle"/>
    <property type="evidence" value="ECO:0007669"/>
    <property type="project" value="TreeGrafter"/>
</dbReference>
<dbReference type="EMBL" id="KZ345952">
    <property type="protein sequence ID" value="PIO71423.1"/>
    <property type="molecule type" value="Genomic_DNA"/>
</dbReference>
<accession>A0A2G9UMN2</accession>
<dbReference type="SUPFAM" id="SSF49562">
    <property type="entry name" value="C2 domain (Calcium/lipid-binding domain, CaLB)"/>
    <property type="match status" value="1"/>
</dbReference>
<evidence type="ECO:0000313" key="2">
    <source>
        <dbReference type="EMBL" id="PIO71423.1"/>
    </source>
</evidence>
<dbReference type="InterPro" id="IPR052095">
    <property type="entry name" value="UNC-13_domain"/>
</dbReference>
<reference evidence="2 3" key="1">
    <citation type="submission" date="2015-09" db="EMBL/GenBank/DDBJ databases">
        <title>Draft genome of the parasitic nematode Teladorsagia circumcincta isolate WARC Sus (inbred).</title>
        <authorList>
            <person name="Mitreva M."/>
        </authorList>
    </citation>
    <scope>NUCLEOTIDE SEQUENCE [LARGE SCALE GENOMIC DNA]</scope>
    <source>
        <strain evidence="2 3">S</strain>
    </source>
</reference>
<sequence length="167" mass="18853">MVSQSFSNFRIRVSYHFAAVSDLISSGKNALYVEALYTITHKVGKEECESRENLYKYVRSAFQGDTQLHNALMEKAKQNKPPVVLLNVLLLEAKDLIAKDINGFSDPFTMMGVVPGKRERAEVIEPSEEEGVKSPRNQLKRDSVLHRFGGSFRRKVGKKGSKICFVE</sequence>
<proteinExistence type="predicted"/>
<name>A0A2G9UMN2_TELCI</name>
<dbReference type="Proteomes" id="UP000230423">
    <property type="component" value="Unassembled WGS sequence"/>
</dbReference>
<keyword evidence="1" id="KW-0268">Exocytosis</keyword>
<dbReference type="GO" id="GO:0006887">
    <property type="term" value="P:exocytosis"/>
    <property type="evidence" value="ECO:0007669"/>
    <property type="project" value="UniProtKB-KW"/>
</dbReference>
<dbReference type="PANTHER" id="PTHR45999">
    <property type="entry name" value="UNC-13-4A, ISOFORM B"/>
    <property type="match status" value="1"/>
</dbReference>